<keyword evidence="2" id="KW-0472">Membrane</keyword>
<feature type="transmembrane region" description="Helical" evidence="2">
    <location>
        <begin position="28"/>
        <end position="47"/>
    </location>
</feature>
<evidence type="ECO:0000313" key="3">
    <source>
        <dbReference type="EMBL" id="GBF02431.1"/>
    </source>
</evidence>
<name>A0ABQ0NBI8_9LACO</name>
<evidence type="ECO:0000313" key="4">
    <source>
        <dbReference type="Proteomes" id="UP000236162"/>
    </source>
</evidence>
<reference evidence="3 4" key="1">
    <citation type="submission" date="2017-04" db="EMBL/GenBank/DDBJ databases">
        <title>In vitro and in silico characterization of Lactobacillus paraplantarum D2-1, a starter culture for soymilk fermentation.</title>
        <authorList>
            <person name="Endo A."/>
            <person name="Sasaki F."/>
            <person name="Maeno S."/>
            <person name="Kanesaki Y."/>
            <person name="Kubota E."/>
            <person name="Torres G.A."/>
            <person name="Tomita S."/>
            <person name="Nakagawa J."/>
        </authorList>
    </citation>
    <scope>NUCLEOTIDE SEQUENCE [LARGE SCALE GENOMIC DNA]</scope>
    <source>
        <strain evidence="3 4">D2-1</strain>
    </source>
</reference>
<evidence type="ECO:0000256" key="1">
    <source>
        <dbReference type="SAM" id="MobiDB-lite"/>
    </source>
</evidence>
<organism evidence="3 4">
    <name type="scientific">Lactiplantibacillus paraplantarum</name>
    <dbReference type="NCBI Taxonomy" id="60520"/>
    <lineage>
        <taxon>Bacteria</taxon>
        <taxon>Bacillati</taxon>
        <taxon>Bacillota</taxon>
        <taxon>Bacilli</taxon>
        <taxon>Lactobacillales</taxon>
        <taxon>Lactobacillaceae</taxon>
        <taxon>Lactiplantibacillus</taxon>
    </lineage>
</organism>
<comment type="caution">
    <text evidence="3">The sequence shown here is derived from an EMBL/GenBank/DDBJ whole genome shotgun (WGS) entry which is preliminary data.</text>
</comment>
<protein>
    <recommendedName>
        <fullName evidence="5">Extracellular protein</fullName>
    </recommendedName>
</protein>
<gene>
    <name evidence="3" type="ORF">LPPLD21_01979</name>
</gene>
<evidence type="ECO:0008006" key="5">
    <source>
        <dbReference type="Google" id="ProtNLM"/>
    </source>
</evidence>
<dbReference type="EMBL" id="BDOR01000010">
    <property type="protein sequence ID" value="GBF02431.1"/>
    <property type="molecule type" value="Genomic_DNA"/>
</dbReference>
<feature type="region of interest" description="Disordered" evidence="1">
    <location>
        <begin position="57"/>
        <end position="160"/>
    </location>
</feature>
<accession>A0ABQ0NBI8</accession>
<keyword evidence="2" id="KW-1133">Transmembrane helix</keyword>
<keyword evidence="4" id="KW-1185">Reference proteome</keyword>
<proteinExistence type="predicted"/>
<keyword evidence="2" id="KW-0812">Transmembrane</keyword>
<dbReference type="Proteomes" id="UP000236162">
    <property type="component" value="Unassembled WGS sequence"/>
</dbReference>
<feature type="compositionally biased region" description="Polar residues" evidence="1">
    <location>
        <begin position="114"/>
        <end position="124"/>
    </location>
</feature>
<feature type="compositionally biased region" description="Low complexity" evidence="1">
    <location>
        <begin position="125"/>
        <end position="156"/>
    </location>
</feature>
<sequence length="246" mass="26231">MVKLGNMAYAVVSIRQLIFGELIILKKILVSSAVIAGIIALGGGYYLEADHQSNQSRVSETQSVVSKTKAKKDVSSSATTTKKSAAAKSAATKSSSTVANAATESQATTSTTSRQDNNNVTASDQSQASSGRTSTSTTTTAGQAATSQQPATSSSQVVNSRHLTTSQINDWAWQQVAKDYQQTAVKKQDFVFNQYQNGGLVYVEVYENQNTDVAHLAGRFRVNAQGQLEQQQLAQGDVWQVVATQP</sequence>
<feature type="compositionally biased region" description="Low complexity" evidence="1">
    <location>
        <begin position="75"/>
        <end position="113"/>
    </location>
</feature>
<evidence type="ECO:0000256" key="2">
    <source>
        <dbReference type="SAM" id="Phobius"/>
    </source>
</evidence>